<feature type="site" description="Part of a proton relay during catalysis" evidence="12">
    <location>
        <position position="45"/>
    </location>
</feature>
<feature type="site" description="Part of a proton relay during catalysis" evidence="12">
    <location>
        <position position="108"/>
    </location>
</feature>
<comment type="caution">
    <text evidence="12">Was originally thought to be a dihydrodipicolinate synthase (DHDPS), catalyzing the condensation of (S)-aspartate-beta-semialdehyde [(S)-ASA] and pyruvate to dihydrodipicolinate (DHDP). However, it was shown in E.coli that the product of the enzymatic reaction is not dihydrodipicolinate but in fact (4S)-4-hydroxy-2,3,4,5-tetrahydro-(2S)-dipicolinic acid (HTPA), and that the consecutive dehydration reaction leading to DHDP is not spontaneous but catalyzed by DapB.</text>
</comment>
<keyword evidence="7 12" id="KW-0220">Diaminopimelate biosynthesis</keyword>
<organism evidence="16 17">
    <name type="scientific">Saliterribacillus persicus</name>
    <dbReference type="NCBI Taxonomy" id="930114"/>
    <lineage>
        <taxon>Bacteria</taxon>
        <taxon>Bacillati</taxon>
        <taxon>Bacillota</taxon>
        <taxon>Bacilli</taxon>
        <taxon>Bacillales</taxon>
        <taxon>Bacillaceae</taxon>
        <taxon>Saliterribacillus</taxon>
    </lineage>
</organism>
<dbReference type="PIRSF" id="PIRSF001365">
    <property type="entry name" value="DHDPS"/>
    <property type="match status" value="1"/>
</dbReference>
<dbReference type="InterPro" id="IPR020624">
    <property type="entry name" value="Schiff_base-form_aldolases_CS"/>
</dbReference>
<dbReference type="SUPFAM" id="SSF51569">
    <property type="entry name" value="Aldolase"/>
    <property type="match status" value="1"/>
</dbReference>
<evidence type="ECO:0000256" key="13">
    <source>
        <dbReference type="PIRNR" id="PIRNR001365"/>
    </source>
</evidence>
<dbReference type="SMART" id="SM01130">
    <property type="entry name" value="DHDPS"/>
    <property type="match status" value="1"/>
</dbReference>
<evidence type="ECO:0000256" key="14">
    <source>
        <dbReference type="PIRSR" id="PIRSR001365-1"/>
    </source>
</evidence>
<evidence type="ECO:0000256" key="15">
    <source>
        <dbReference type="PIRSR" id="PIRSR001365-2"/>
    </source>
</evidence>
<evidence type="ECO:0000313" key="16">
    <source>
        <dbReference type="EMBL" id="RCW70661.1"/>
    </source>
</evidence>
<keyword evidence="17" id="KW-1185">Reference proteome</keyword>
<gene>
    <name evidence="12" type="primary">dapA</name>
    <name evidence="16" type="ORF">DFR57_10658</name>
</gene>
<dbReference type="NCBIfam" id="TIGR00674">
    <property type="entry name" value="dapA"/>
    <property type="match status" value="1"/>
</dbReference>
<dbReference type="InterPro" id="IPR013785">
    <property type="entry name" value="Aldolase_TIM"/>
</dbReference>
<feature type="binding site" evidence="12 15">
    <location>
        <position position="204"/>
    </location>
    <ligand>
        <name>pyruvate</name>
        <dbReference type="ChEBI" id="CHEBI:15361"/>
    </ligand>
</feature>
<keyword evidence="9 12" id="KW-0456">Lyase</keyword>
<dbReference type="PROSITE" id="PS00665">
    <property type="entry name" value="DHDPS_1"/>
    <property type="match status" value="1"/>
</dbReference>
<comment type="pathway">
    <text evidence="2 12">Amino-acid biosynthesis; L-lysine biosynthesis via DAP pathway; (S)-tetrahydrodipicolinate from L-aspartate: step 3/4.</text>
</comment>
<comment type="caution">
    <text evidence="16">The sequence shown here is derived from an EMBL/GenBank/DDBJ whole genome shotgun (WGS) entry which is preliminary data.</text>
</comment>
<dbReference type="EMBL" id="QPJJ01000006">
    <property type="protein sequence ID" value="RCW70661.1"/>
    <property type="molecule type" value="Genomic_DNA"/>
</dbReference>
<accession>A0A368XRR8</accession>
<comment type="catalytic activity">
    <reaction evidence="11 12">
        <text>L-aspartate 4-semialdehyde + pyruvate = (2S,4S)-4-hydroxy-2,3,4,5-tetrahydrodipicolinate + H2O + H(+)</text>
        <dbReference type="Rhea" id="RHEA:34171"/>
        <dbReference type="ChEBI" id="CHEBI:15361"/>
        <dbReference type="ChEBI" id="CHEBI:15377"/>
        <dbReference type="ChEBI" id="CHEBI:15378"/>
        <dbReference type="ChEBI" id="CHEBI:67139"/>
        <dbReference type="ChEBI" id="CHEBI:537519"/>
        <dbReference type="EC" id="4.3.3.7"/>
    </reaction>
</comment>
<evidence type="ECO:0000256" key="8">
    <source>
        <dbReference type="ARBA" id="ARBA00023154"/>
    </source>
</evidence>
<dbReference type="PANTHER" id="PTHR12128:SF66">
    <property type="entry name" value="4-HYDROXY-2-OXOGLUTARATE ALDOLASE, MITOCHONDRIAL"/>
    <property type="match status" value="1"/>
</dbReference>
<evidence type="ECO:0000256" key="2">
    <source>
        <dbReference type="ARBA" id="ARBA00005120"/>
    </source>
</evidence>
<dbReference type="PRINTS" id="PR00146">
    <property type="entry name" value="DHPICSNTHASE"/>
</dbReference>
<evidence type="ECO:0000256" key="3">
    <source>
        <dbReference type="ARBA" id="ARBA00007592"/>
    </source>
</evidence>
<dbReference type="GO" id="GO:0005829">
    <property type="term" value="C:cytosol"/>
    <property type="evidence" value="ECO:0007669"/>
    <property type="project" value="TreeGrafter"/>
</dbReference>
<evidence type="ECO:0000256" key="11">
    <source>
        <dbReference type="ARBA" id="ARBA00047836"/>
    </source>
</evidence>
<dbReference type="AlphaFoldDB" id="A0A368XRR8"/>
<dbReference type="UniPathway" id="UPA00034">
    <property type="reaction ID" value="UER00017"/>
</dbReference>
<evidence type="ECO:0000256" key="10">
    <source>
        <dbReference type="ARBA" id="ARBA00023270"/>
    </source>
</evidence>
<comment type="subunit">
    <text evidence="12">Homotetramer; dimer of dimers.</text>
</comment>
<reference evidence="16 17" key="1">
    <citation type="submission" date="2018-07" db="EMBL/GenBank/DDBJ databases">
        <title>Genomic Encyclopedia of Type Strains, Phase IV (KMG-IV): sequencing the most valuable type-strain genomes for metagenomic binning, comparative biology and taxonomic classification.</title>
        <authorList>
            <person name="Goeker M."/>
        </authorList>
    </citation>
    <scope>NUCLEOTIDE SEQUENCE [LARGE SCALE GENOMIC DNA]</scope>
    <source>
        <strain evidence="16 17">DSM 27696</strain>
    </source>
</reference>
<feature type="active site" description="Proton donor/acceptor" evidence="12 14">
    <location>
        <position position="134"/>
    </location>
</feature>
<dbReference type="PANTHER" id="PTHR12128">
    <property type="entry name" value="DIHYDRODIPICOLINATE SYNTHASE"/>
    <property type="match status" value="1"/>
</dbReference>
<dbReference type="Gene3D" id="3.20.20.70">
    <property type="entry name" value="Aldolase class I"/>
    <property type="match status" value="1"/>
</dbReference>
<dbReference type="CDD" id="cd00950">
    <property type="entry name" value="DHDPS"/>
    <property type="match status" value="1"/>
</dbReference>
<name>A0A368XRR8_9BACI</name>
<dbReference type="InterPro" id="IPR005263">
    <property type="entry name" value="DapA"/>
</dbReference>
<keyword evidence="5 12" id="KW-0963">Cytoplasm</keyword>
<feature type="active site" description="Schiff-base intermediate with substrate" evidence="12 14">
    <location>
        <position position="162"/>
    </location>
</feature>
<evidence type="ECO:0000256" key="5">
    <source>
        <dbReference type="ARBA" id="ARBA00022490"/>
    </source>
</evidence>
<evidence type="ECO:0000256" key="12">
    <source>
        <dbReference type="HAMAP-Rule" id="MF_00418"/>
    </source>
</evidence>
<protein>
    <recommendedName>
        <fullName evidence="4 12">4-hydroxy-tetrahydrodipicolinate synthase</fullName>
        <shortName evidence="12">HTPA synthase</shortName>
        <ecNumber evidence="4 12">4.3.3.7</ecNumber>
    </recommendedName>
</protein>
<evidence type="ECO:0000256" key="1">
    <source>
        <dbReference type="ARBA" id="ARBA00003294"/>
    </source>
</evidence>
<dbReference type="GO" id="GO:0009089">
    <property type="term" value="P:lysine biosynthetic process via diaminopimelate"/>
    <property type="evidence" value="ECO:0007669"/>
    <property type="project" value="UniProtKB-UniRule"/>
</dbReference>
<evidence type="ECO:0000256" key="6">
    <source>
        <dbReference type="ARBA" id="ARBA00022605"/>
    </source>
</evidence>
<evidence type="ECO:0000313" key="17">
    <source>
        <dbReference type="Proteomes" id="UP000252585"/>
    </source>
</evidence>
<comment type="function">
    <text evidence="1 12">Catalyzes the condensation of (S)-aspartate-beta-semialdehyde [(S)-ASA] and pyruvate to 4-hydroxy-tetrahydrodipicolinate (HTPA).</text>
</comment>
<dbReference type="Proteomes" id="UP000252585">
    <property type="component" value="Unassembled WGS sequence"/>
</dbReference>
<dbReference type="HAMAP" id="MF_00418">
    <property type="entry name" value="DapA"/>
    <property type="match status" value="1"/>
</dbReference>
<comment type="similarity">
    <text evidence="3 12 13">Belongs to the DapA family.</text>
</comment>
<dbReference type="InterPro" id="IPR020625">
    <property type="entry name" value="Schiff_base-form_aldolases_AS"/>
</dbReference>
<keyword evidence="6 12" id="KW-0028">Amino-acid biosynthesis</keyword>
<proteinExistence type="inferred from homology"/>
<dbReference type="GO" id="GO:0019877">
    <property type="term" value="P:diaminopimelate biosynthetic process"/>
    <property type="evidence" value="ECO:0007669"/>
    <property type="project" value="UniProtKB-UniRule"/>
</dbReference>
<dbReference type="GO" id="GO:0008840">
    <property type="term" value="F:4-hydroxy-tetrahydrodipicolinate synthase activity"/>
    <property type="evidence" value="ECO:0007669"/>
    <property type="project" value="UniProtKB-UniRule"/>
</dbReference>
<sequence>MDFGSLLTAMVTPFDENNRINLERTTELIEYLLDHGTDGLIIAGTTGESPTLSFDEKLALFNHVVTVVNGRVPVVAGTGNNNTEASIRLTQEAEKIGVDAALLVTPYYNKPNQEGLYQHFKTVANETKLPIMLYNIPSRAIVRLTVETIVSLSQIDNIVSVKDSSGDLDAISSILEQVSEDFTVYSGDDSLTLPIQSIGGTGVVSVASHVIGTEMKEMIMAFEAGEVKQAAKLHRKLLPIMKALFMAPSPSPVKAALRYQQLNVGSVRLPLVPLSPFEEQNLYRLLDTYK</sequence>
<dbReference type="EC" id="4.3.3.7" evidence="4 12"/>
<dbReference type="Pfam" id="PF00701">
    <property type="entry name" value="DHDPS"/>
    <property type="match status" value="1"/>
</dbReference>
<evidence type="ECO:0000256" key="4">
    <source>
        <dbReference type="ARBA" id="ARBA00012086"/>
    </source>
</evidence>
<evidence type="ECO:0000256" key="9">
    <source>
        <dbReference type="ARBA" id="ARBA00023239"/>
    </source>
</evidence>
<dbReference type="InterPro" id="IPR002220">
    <property type="entry name" value="DapA-like"/>
</dbReference>
<comment type="subcellular location">
    <subcellularLocation>
        <location evidence="12">Cytoplasm</location>
    </subcellularLocation>
</comment>
<evidence type="ECO:0000256" key="7">
    <source>
        <dbReference type="ARBA" id="ARBA00022915"/>
    </source>
</evidence>
<keyword evidence="10 12" id="KW-0704">Schiff base</keyword>
<keyword evidence="8 12" id="KW-0457">Lysine biosynthesis</keyword>
<dbReference type="PROSITE" id="PS00666">
    <property type="entry name" value="DHDPS_2"/>
    <property type="match status" value="1"/>
</dbReference>
<feature type="binding site" evidence="12 15">
    <location>
        <position position="46"/>
    </location>
    <ligand>
        <name>pyruvate</name>
        <dbReference type="ChEBI" id="CHEBI:15361"/>
    </ligand>
</feature>